<gene>
    <name evidence="1" type="ORF">ATO12_05925</name>
</gene>
<keyword evidence="1" id="KW-0489">Methyltransferase</keyword>
<protein>
    <submittedName>
        <fullName evidence="1">Methyltransferase</fullName>
    </submittedName>
</protein>
<sequence>MDYDNKPEGYYNNIRNEMFSFFPKDAKTVLDVGCGEGTFAAFIKEKHNTETWGIELMPEHGKKAEKVLDKVFIGECEKFIDELPDNHFDAIYFNDVLEHLVDPYWVLEKIKSKLSQNGVIISSIPNMRYHSALKNLVLKKNWEYEEHGIMDKTHLRFFTGKSIANMYTRLGYKIVLHKGINKTKSIKPFLYNIPFLFTAMDMRYLQYATVVKR</sequence>
<dbReference type="OrthoDB" id="8773442at2"/>
<dbReference type="Proteomes" id="UP000023541">
    <property type="component" value="Unassembled WGS sequence"/>
</dbReference>
<organism evidence="1 2">
    <name type="scientific">Aquimarina atlantica</name>
    <dbReference type="NCBI Taxonomy" id="1317122"/>
    <lineage>
        <taxon>Bacteria</taxon>
        <taxon>Pseudomonadati</taxon>
        <taxon>Bacteroidota</taxon>
        <taxon>Flavobacteriia</taxon>
        <taxon>Flavobacteriales</taxon>
        <taxon>Flavobacteriaceae</taxon>
        <taxon>Aquimarina</taxon>
    </lineage>
</organism>
<keyword evidence="2" id="KW-1185">Reference proteome</keyword>
<dbReference type="CDD" id="cd02440">
    <property type="entry name" value="AdoMet_MTases"/>
    <property type="match status" value="1"/>
</dbReference>
<dbReference type="GO" id="GO:0032259">
    <property type="term" value="P:methylation"/>
    <property type="evidence" value="ECO:0007669"/>
    <property type="project" value="UniProtKB-KW"/>
</dbReference>
<dbReference type="PANTHER" id="PTHR43861:SF6">
    <property type="entry name" value="METHYLTRANSFERASE TYPE 11"/>
    <property type="match status" value="1"/>
</dbReference>
<name>A0A023BP04_9FLAO</name>
<dbReference type="Pfam" id="PF13489">
    <property type="entry name" value="Methyltransf_23"/>
    <property type="match status" value="1"/>
</dbReference>
<comment type="caution">
    <text evidence="1">The sequence shown here is derived from an EMBL/GenBank/DDBJ whole genome shotgun (WGS) entry which is preliminary data.</text>
</comment>
<dbReference type="AlphaFoldDB" id="A0A023BP04"/>
<dbReference type="RefSeq" id="WP_034246759.1">
    <property type="nucleotide sequence ID" value="NZ_AQRA01000012.1"/>
</dbReference>
<dbReference type="SUPFAM" id="SSF53335">
    <property type="entry name" value="S-adenosyl-L-methionine-dependent methyltransferases"/>
    <property type="match status" value="1"/>
</dbReference>
<dbReference type="eggNOG" id="COG2227">
    <property type="taxonomic scope" value="Bacteria"/>
</dbReference>
<dbReference type="GO" id="GO:0008168">
    <property type="term" value="F:methyltransferase activity"/>
    <property type="evidence" value="ECO:0007669"/>
    <property type="project" value="UniProtKB-KW"/>
</dbReference>
<dbReference type="Gene3D" id="3.40.50.150">
    <property type="entry name" value="Vaccinia Virus protein VP39"/>
    <property type="match status" value="1"/>
</dbReference>
<reference evidence="1 2" key="1">
    <citation type="submission" date="2014-04" db="EMBL/GenBank/DDBJ databases">
        <title>Aquimarina sp. 22II-S11-z7 Genome Sequencing.</title>
        <authorList>
            <person name="Lai Q."/>
        </authorList>
    </citation>
    <scope>NUCLEOTIDE SEQUENCE [LARGE SCALE GENOMIC DNA]</scope>
    <source>
        <strain evidence="1 2">22II-S11-z7</strain>
    </source>
</reference>
<accession>A0A023BP04</accession>
<evidence type="ECO:0000313" key="1">
    <source>
        <dbReference type="EMBL" id="EZH71701.1"/>
    </source>
</evidence>
<dbReference type="PANTHER" id="PTHR43861">
    <property type="entry name" value="TRANS-ACONITATE 2-METHYLTRANSFERASE-RELATED"/>
    <property type="match status" value="1"/>
</dbReference>
<proteinExistence type="predicted"/>
<dbReference type="InterPro" id="IPR029063">
    <property type="entry name" value="SAM-dependent_MTases_sf"/>
</dbReference>
<dbReference type="EMBL" id="AQRA01000012">
    <property type="protein sequence ID" value="EZH71701.1"/>
    <property type="molecule type" value="Genomic_DNA"/>
</dbReference>
<keyword evidence="1" id="KW-0808">Transferase</keyword>
<dbReference type="STRING" id="1317122.ATO12_05925"/>
<evidence type="ECO:0000313" key="2">
    <source>
        <dbReference type="Proteomes" id="UP000023541"/>
    </source>
</evidence>